<dbReference type="InterPro" id="IPR040521">
    <property type="entry name" value="KDZ"/>
</dbReference>
<name>A0AAD2GUK4_9AGAR</name>
<feature type="region of interest" description="Disordered" evidence="1">
    <location>
        <begin position="1024"/>
        <end position="1048"/>
    </location>
</feature>
<feature type="compositionally biased region" description="Low complexity" evidence="1">
    <location>
        <begin position="321"/>
        <end position="343"/>
    </location>
</feature>
<feature type="compositionally biased region" description="Pro residues" evidence="1">
    <location>
        <begin position="344"/>
        <end position="355"/>
    </location>
</feature>
<dbReference type="PANTHER" id="PTHR33096">
    <property type="entry name" value="CXC2 DOMAIN-CONTAINING PROTEIN"/>
    <property type="match status" value="1"/>
</dbReference>
<evidence type="ECO:0008006" key="4">
    <source>
        <dbReference type="Google" id="ProtNLM"/>
    </source>
</evidence>
<evidence type="ECO:0000313" key="3">
    <source>
        <dbReference type="Proteomes" id="UP001295794"/>
    </source>
</evidence>
<dbReference type="Proteomes" id="UP001295794">
    <property type="component" value="Unassembled WGS sequence"/>
</dbReference>
<proteinExistence type="predicted"/>
<evidence type="ECO:0000256" key="1">
    <source>
        <dbReference type="SAM" id="MobiDB-lite"/>
    </source>
</evidence>
<accession>A0AAD2GUK4</accession>
<feature type="compositionally biased region" description="Basic and acidic residues" evidence="1">
    <location>
        <begin position="417"/>
        <end position="427"/>
    </location>
</feature>
<gene>
    <name evidence="2" type="ORF">MYCIT1_LOCUS2008</name>
</gene>
<dbReference type="Pfam" id="PF18758">
    <property type="entry name" value="KDZ"/>
    <property type="match status" value="1"/>
</dbReference>
<keyword evidence="3" id="KW-1185">Reference proteome</keyword>
<reference evidence="2" key="1">
    <citation type="submission" date="2023-11" db="EMBL/GenBank/DDBJ databases">
        <authorList>
            <person name="De Vega J J."/>
            <person name="De Vega J J."/>
        </authorList>
    </citation>
    <scope>NUCLEOTIDE SEQUENCE</scope>
</reference>
<protein>
    <recommendedName>
        <fullName evidence="4">CxC1-like cysteine cluster associated with KDZ transposases domain-containing protein</fullName>
    </recommendedName>
</protein>
<feature type="region of interest" description="Disordered" evidence="1">
    <location>
        <begin position="270"/>
        <end position="378"/>
    </location>
</feature>
<dbReference type="AlphaFoldDB" id="A0AAD2GUK4"/>
<feature type="compositionally biased region" description="Acidic residues" evidence="1">
    <location>
        <begin position="1038"/>
        <end position="1048"/>
    </location>
</feature>
<dbReference type="PANTHER" id="PTHR33096:SF1">
    <property type="entry name" value="CXC1-LIKE CYSTEINE CLUSTER ASSOCIATED WITH KDZ TRANSPOSASES DOMAIN-CONTAINING PROTEIN"/>
    <property type="match status" value="1"/>
</dbReference>
<organism evidence="2 3">
    <name type="scientific">Mycena citricolor</name>
    <dbReference type="NCBI Taxonomy" id="2018698"/>
    <lineage>
        <taxon>Eukaryota</taxon>
        <taxon>Fungi</taxon>
        <taxon>Dikarya</taxon>
        <taxon>Basidiomycota</taxon>
        <taxon>Agaricomycotina</taxon>
        <taxon>Agaricomycetes</taxon>
        <taxon>Agaricomycetidae</taxon>
        <taxon>Agaricales</taxon>
        <taxon>Marasmiineae</taxon>
        <taxon>Mycenaceae</taxon>
        <taxon>Mycena</taxon>
    </lineage>
</organism>
<sequence length="1081" mass="122980">MPNPRHSSKSPIKAQAFALSSVRPPQRQGAWRPPPVYCADGVTLYQDYVRAPPGQVGFSLNTSRLENLEGRESLHVNNGVYDEAHYITPLHSDAVPAPTAHSVAREKQAKRWVMETIPALLPVYVDLMYRTERLRHLDRATPSTASCICGKQKEIQVADLDKVSLHHCPCRPATQQLVARGFFPSLPVEPHLGVDMRVLDFAQDLFLNQAPNNRALTKTIEQCLDRLGYKLPNRESLRRQFGNALEYYVMLRHSTDQAIDNILATVRQGIQNEDDSHERPTTPGPMIARTSVQESPRKRGRREWDSSPPASPTKRTRAAQPSSPTRSLLPSSSSPVRLSLPSSPSRPPASSPEPSSPVAESSHHTYPFTPPEDRPRPSEYLRSRCPACFGGKWEDMRVALDCIVCGDACFTQKRNKDRGCRDPERMHPKSSFLPDQATQKMADWVEGKRPARSAPNTAAAPTLEVDDDDVIEAPSIPLPRSVLNECERSFAAADETRAKTSSQFFDDKGLMGLSCRHDNLLFLANIKTPGERQFYMFALLEALFQHLPTDFVVGFLYDIACQLQRSAVKYDFLPPEYMARLEWAVSVLHSYGHGAACQAVYHPRRRTLFGYLDGEGLERFWHSLSHLVSFLRVCGYHKRRYTLDAQIIHIHKGNLFRLGSWLSRRYADCCQHRQHATNALAECQHSLSVLRAEHAKQVTALSQPLPRQSKNAGKIAIQDVLRKTVAMDRLKNQMSQWNEAIYKEDADPVYVDFALQEYAKADAKLSKLAESVRRQKAVMGVEDKANLAKLVKSKYIQTRTNTAAAKTRLRNRLRQRKFELDRVEHAKMTTHIEDAVLRRDRSIKDVCRLYNRLCKELEELIRLGRAPRNAIAPREIIEQDIWALDVDAEIWLDVGLMEADEETEPPLWMKSDAVRQGIQAMLEQDRCNEEEPRLFHECRALRWWMAEEWEVVTRGMKLAAEDGEAAIVYQFELRKSELTKLAAAWEKPLRQVPYPTSGLPAWGPSEEDLLQVRIEDMFARTSVGSWKEPDTPSYQEDIASDSDSGTDTEYFPYDELDAFERAGDWRELQGISAHMDYPDWL</sequence>
<evidence type="ECO:0000313" key="2">
    <source>
        <dbReference type="EMBL" id="CAK5262925.1"/>
    </source>
</evidence>
<feature type="region of interest" description="Disordered" evidence="1">
    <location>
        <begin position="415"/>
        <end position="461"/>
    </location>
</feature>
<dbReference type="EMBL" id="CAVNYO010000028">
    <property type="protein sequence ID" value="CAK5262925.1"/>
    <property type="molecule type" value="Genomic_DNA"/>
</dbReference>
<comment type="caution">
    <text evidence="2">The sequence shown here is derived from an EMBL/GenBank/DDBJ whole genome shotgun (WGS) entry which is preliminary data.</text>
</comment>